<gene>
    <name evidence="2" type="ORF">D3H35_25310</name>
</gene>
<evidence type="ECO:0000313" key="2">
    <source>
        <dbReference type="EMBL" id="RIE00895.1"/>
    </source>
</evidence>
<feature type="region of interest" description="Disordered" evidence="1">
    <location>
        <begin position="1"/>
        <end position="38"/>
    </location>
</feature>
<evidence type="ECO:0000313" key="3">
    <source>
        <dbReference type="Proteomes" id="UP000266340"/>
    </source>
</evidence>
<protein>
    <submittedName>
        <fullName evidence="2">Uncharacterized protein</fullName>
    </submittedName>
</protein>
<dbReference type="Proteomes" id="UP000266340">
    <property type="component" value="Unassembled WGS sequence"/>
</dbReference>
<sequence length="101" mass="10633">MELRKQRRKSLTERLNRAGRGGESRPVSGKGKKSSGCGFGSFAARLSYGGGWKWIYVGQSSGPGMWLASGLTLLAGAASLLLGMDSPIAGVGTASLWRLLF</sequence>
<evidence type="ECO:0000256" key="1">
    <source>
        <dbReference type="SAM" id="MobiDB-lite"/>
    </source>
</evidence>
<accession>A0A398CEM3</accession>
<dbReference type="AlphaFoldDB" id="A0A398CEM3"/>
<name>A0A398CEM3_9BACL</name>
<proteinExistence type="predicted"/>
<dbReference type="EMBL" id="QXJM01000042">
    <property type="protein sequence ID" value="RIE00895.1"/>
    <property type="molecule type" value="Genomic_DNA"/>
</dbReference>
<comment type="caution">
    <text evidence="2">The sequence shown here is derived from an EMBL/GenBank/DDBJ whole genome shotgun (WGS) entry which is preliminary data.</text>
</comment>
<keyword evidence="3" id="KW-1185">Reference proteome</keyword>
<reference evidence="2 3" key="1">
    <citation type="submission" date="2018-09" db="EMBL/GenBank/DDBJ databases">
        <title>Cohnella cavernae sp. nov., isolated from a karst cave.</title>
        <authorList>
            <person name="Zhu H."/>
        </authorList>
    </citation>
    <scope>NUCLEOTIDE SEQUENCE [LARGE SCALE GENOMIC DNA]</scope>
    <source>
        <strain evidence="2 3">K2E09-144</strain>
    </source>
</reference>
<feature type="compositionally biased region" description="Basic and acidic residues" evidence="1">
    <location>
        <begin position="1"/>
        <end position="23"/>
    </location>
</feature>
<organism evidence="2 3">
    <name type="scientific">Cohnella faecalis</name>
    <dbReference type="NCBI Taxonomy" id="2315694"/>
    <lineage>
        <taxon>Bacteria</taxon>
        <taxon>Bacillati</taxon>
        <taxon>Bacillota</taxon>
        <taxon>Bacilli</taxon>
        <taxon>Bacillales</taxon>
        <taxon>Paenibacillaceae</taxon>
        <taxon>Cohnella</taxon>
    </lineage>
</organism>